<dbReference type="PANTHER" id="PTHR21310">
    <property type="entry name" value="AMINOGLYCOSIDE PHOSPHOTRANSFERASE-RELATED-RELATED"/>
    <property type="match status" value="1"/>
</dbReference>
<feature type="domain" description="Aminoglycoside phosphotransferase" evidence="1">
    <location>
        <begin position="133"/>
        <end position="263"/>
    </location>
</feature>
<dbReference type="EMBL" id="ML979140">
    <property type="protein sequence ID" value="KAF1912209.1"/>
    <property type="molecule type" value="Genomic_DNA"/>
</dbReference>
<protein>
    <recommendedName>
        <fullName evidence="1">Aminoglycoside phosphotransferase domain-containing protein</fullName>
    </recommendedName>
</protein>
<dbReference type="CDD" id="cd05120">
    <property type="entry name" value="APH_ChoK_like"/>
    <property type="match status" value="1"/>
</dbReference>
<evidence type="ECO:0000313" key="2">
    <source>
        <dbReference type="EMBL" id="KAF1912209.1"/>
    </source>
</evidence>
<dbReference type="Pfam" id="PF01636">
    <property type="entry name" value="APH"/>
    <property type="match status" value="1"/>
</dbReference>
<dbReference type="InterPro" id="IPR051678">
    <property type="entry name" value="AGP_Transferase"/>
</dbReference>
<dbReference type="InterPro" id="IPR011009">
    <property type="entry name" value="Kinase-like_dom_sf"/>
</dbReference>
<dbReference type="InterPro" id="IPR002575">
    <property type="entry name" value="Aminoglycoside_PTrfase"/>
</dbReference>
<gene>
    <name evidence="2" type="ORF">BDU57DRAFT_356531</name>
</gene>
<dbReference type="PANTHER" id="PTHR21310:SF58">
    <property type="entry name" value="AMINOGLYCOSIDE PHOSPHOTRANSFERASE DOMAIN-CONTAINING PROTEIN"/>
    <property type="match status" value="1"/>
</dbReference>
<reference evidence="2" key="1">
    <citation type="journal article" date="2020" name="Stud. Mycol.">
        <title>101 Dothideomycetes genomes: a test case for predicting lifestyles and emergence of pathogens.</title>
        <authorList>
            <person name="Haridas S."/>
            <person name="Albert R."/>
            <person name="Binder M."/>
            <person name="Bloem J."/>
            <person name="Labutti K."/>
            <person name="Salamov A."/>
            <person name="Andreopoulos B."/>
            <person name="Baker S."/>
            <person name="Barry K."/>
            <person name="Bills G."/>
            <person name="Bluhm B."/>
            <person name="Cannon C."/>
            <person name="Castanera R."/>
            <person name="Culley D."/>
            <person name="Daum C."/>
            <person name="Ezra D."/>
            <person name="Gonzalez J."/>
            <person name="Henrissat B."/>
            <person name="Kuo A."/>
            <person name="Liang C."/>
            <person name="Lipzen A."/>
            <person name="Lutzoni F."/>
            <person name="Magnuson J."/>
            <person name="Mondo S."/>
            <person name="Nolan M."/>
            <person name="Ohm R."/>
            <person name="Pangilinan J."/>
            <person name="Park H.-J."/>
            <person name="Ramirez L."/>
            <person name="Alfaro M."/>
            <person name="Sun H."/>
            <person name="Tritt A."/>
            <person name="Yoshinaga Y."/>
            <person name="Zwiers L.-H."/>
            <person name="Turgeon B."/>
            <person name="Goodwin S."/>
            <person name="Spatafora J."/>
            <person name="Crous P."/>
            <person name="Grigoriev I."/>
        </authorList>
    </citation>
    <scope>NUCLEOTIDE SEQUENCE</scope>
    <source>
        <strain evidence="2">HMLAC05119</strain>
    </source>
</reference>
<dbReference type="SUPFAM" id="SSF56112">
    <property type="entry name" value="Protein kinase-like (PK-like)"/>
    <property type="match status" value="1"/>
</dbReference>
<dbReference type="AlphaFoldDB" id="A0A6A5QA17"/>
<name>A0A6A5QA17_AMPQU</name>
<organism evidence="2 3">
    <name type="scientific">Ampelomyces quisqualis</name>
    <name type="common">Powdery mildew agent</name>
    <dbReference type="NCBI Taxonomy" id="50730"/>
    <lineage>
        <taxon>Eukaryota</taxon>
        <taxon>Fungi</taxon>
        <taxon>Dikarya</taxon>
        <taxon>Ascomycota</taxon>
        <taxon>Pezizomycotina</taxon>
        <taxon>Dothideomycetes</taxon>
        <taxon>Pleosporomycetidae</taxon>
        <taxon>Pleosporales</taxon>
        <taxon>Pleosporineae</taxon>
        <taxon>Phaeosphaeriaceae</taxon>
        <taxon>Ampelomyces</taxon>
    </lineage>
</organism>
<dbReference type="OrthoDB" id="5404599at2759"/>
<dbReference type="Proteomes" id="UP000800096">
    <property type="component" value="Unassembled WGS sequence"/>
</dbReference>
<keyword evidence="3" id="KW-1185">Reference proteome</keyword>
<proteinExistence type="predicted"/>
<evidence type="ECO:0000259" key="1">
    <source>
        <dbReference type="Pfam" id="PF01636"/>
    </source>
</evidence>
<dbReference type="Gene3D" id="3.90.1200.10">
    <property type="match status" value="1"/>
</dbReference>
<sequence length="335" mass="37367">MFCPMNPPVEDSVVRMGQNHWSLGSLYVCELVFDVPNDAMISWEADGNTYCIRKSSTDEQASTVSGDSGSNRFHHAGTSAAVWNIGGTFVKVKAWRRGMQLESDTIKFVNSISSIPTPDIVFSWVDADWDRSFLVLKALEGWTLDQVWESLSADQRMQIADTVAQFCKTLALSTSTTLMTANGKGALKPFLTDLPQASEPSWKPRTLGPFSSSELRSYLSKTTVLKDHIESFHFYHADLGPSNIIVTEDGSIVGIIDWESAAFYPKFWLGTKPLVSAGFFLRGAEKRTWAALLASTLEREGFSPDICKYQAWKKAMGKRFNLDPFLCNFLPLRQS</sequence>
<accession>A0A6A5QA17</accession>
<evidence type="ECO:0000313" key="3">
    <source>
        <dbReference type="Proteomes" id="UP000800096"/>
    </source>
</evidence>